<dbReference type="InterPro" id="IPR011330">
    <property type="entry name" value="Glyco_hydro/deAcase_b/a-brl"/>
</dbReference>
<dbReference type="SUPFAM" id="SSF88713">
    <property type="entry name" value="Glycoside hydrolase/deacetylase"/>
    <property type="match status" value="1"/>
</dbReference>
<comment type="similarity">
    <text evidence="1 4">Belongs to the glycosyl hydrolase 57 family.</text>
</comment>
<protein>
    <submittedName>
        <fullName evidence="7">DUF1611 domain-containing protein</fullName>
    </submittedName>
</protein>
<evidence type="ECO:0000313" key="8">
    <source>
        <dbReference type="Proteomes" id="UP000273405"/>
    </source>
</evidence>
<sequence>MAPRPPTRTAAAASPSLPPPPPPALHPSRGPTMNTRLTLILNTHMPQVLGEGPLFDEPENWLFEALTETYIPLFRMLERWDSRRFDGTLVMSFTPCLVDQLLACEERYTGYLRLLGRIATRELERTSRLELYNRYEKFPQSLSDEALARVHHTAGMYLRRVEDSLAFLREHSLRDVFAQLGRSRLPGVQLWTSSPQHNFLPFFEPATADRLVARGVESFQEVFGREPDGFWLPECAFQPGLERVLTRHGIRRTALSLNGIGASQPQDPSGVFRHEDLEVLVHDYRIGLHLWKSPDSTFPAHPVYREFFRDVGFDVRPEYFEELGVPVPAHKRGHVWTGLKYHAVSGQKVGLGEKGLYDGEAARAQVPHHVRAFWDLLESRRSLVQDGQTFVLAFDTELFGHWWHEGIAWLDGVMQPAQPRETAVTVSSPPTPPSLPRLYYSTWGRDFYSEHWLTPGNCWMYALIKLAEAHIPEPVDAETRETWRRFEVLSGSDLLFMMPDPSQRERARALFLARFADVVSRLPAFTPELLTAFPVDPFKCVLVHVGKPGEPGEETPPPFHLRRLSREGSKTDARRELTLDPEVVDVAGLRVCFQYFLLHPQGRYALRVEGSGREHTFQMPDYGVPLLIAPDTRTYPKYDPEVLYRKLGEIWEGDQYLPIQQAPTLRSRHLYTRARVTEVLAGKRTAVFKYNKEGYALLRFRDQSLAPASVVFDDTVSLSDAGAYIQAGALSVPVCSDPADIAKHDFDAVIFTCSLNFESEVPHVRALLEVATRRRLPVVSLYDDILYYDLFDGLEPDPSLFFRVAVPEQDALAHPGPVDYGPRNLLGVFGTDTVQGKFTTQVYLREALAKHVRVRHHATEPTGILLGADTGYSRVLRVEPPQRLAFERRLMAELAQGCDLVITGGQNGLLYSPAGADRRTNASTLIYETFLPRLVVLSVSVDTRAEDVLATREYLETLAREHGVPCTVVGLAMMGGRKLLGSRWTETWFLGVRDEVLEDARRRMEQRTGLRVYAIPEEADALAQGVLTHL</sequence>
<dbReference type="InterPro" id="IPR027417">
    <property type="entry name" value="P-loop_NTPase"/>
</dbReference>
<dbReference type="GO" id="GO:0003844">
    <property type="term" value="F:1,4-alpha-glucan branching enzyme activity"/>
    <property type="evidence" value="ECO:0007669"/>
    <property type="project" value="InterPro"/>
</dbReference>
<dbReference type="Gene3D" id="3.40.50.300">
    <property type="entry name" value="P-loop containing nucleotide triphosphate hydrolases"/>
    <property type="match status" value="1"/>
</dbReference>
<feature type="domain" description="Glycoside hydrolase family 57 N-terminal" evidence="6">
    <location>
        <begin position="39"/>
        <end position="414"/>
    </location>
</feature>
<dbReference type="InterPro" id="IPR027291">
    <property type="entry name" value="Glyco_hydro_38_N_sf"/>
</dbReference>
<comment type="caution">
    <text evidence="7">The sequence shown here is derived from an EMBL/GenBank/DDBJ whole genome shotgun (WGS) entry which is preliminary data.</text>
</comment>
<dbReference type="AlphaFoldDB" id="A0A3A8NMB1"/>
<dbReference type="Gene3D" id="3.20.110.10">
    <property type="entry name" value="Glycoside hydrolase 38, N terminal domain"/>
    <property type="match status" value="1"/>
</dbReference>
<dbReference type="SUPFAM" id="SSF52540">
    <property type="entry name" value="P-loop containing nucleoside triphosphate hydrolases"/>
    <property type="match status" value="1"/>
</dbReference>
<feature type="region of interest" description="Disordered" evidence="5">
    <location>
        <begin position="1"/>
        <end position="33"/>
    </location>
</feature>
<feature type="active site" description="Nucleophile" evidence="3">
    <location>
        <position position="234"/>
    </location>
</feature>
<dbReference type="EMBL" id="RAWG01000034">
    <property type="protein sequence ID" value="RKH45536.1"/>
    <property type="molecule type" value="Genomic_DNA"/>
</dbReference>
<dbReference type="Proteomes" id="UP000273405">
    <property type="component" value="Unassembled WGS sequence"/>
</dbReference>
<dbReference type="PANTHER" id="PTHR41695:SF1">
    <property type="entry name" value="1,4-ALPHA-GLUCAN BRANCHING ENZYME TK1436"/>
    <property type="match status" value="1"/>
</dbReference>
<evidence type="ECO:0000256" key="2">
    <source>
        <dbReference type="ARBA" id="ARBA00023277"/>
    </source>
</evidence>
<organism evidence="7 8">
    <name type="scientific">Corallococcus sicarius</name>
    <dbReference type="NCBI Taxonomy" id="2316726"/>
    <lineage>
        <taxon>Bacteria</taxon>
        <taxon>Pseudomonadati</taxon>
        <taxon>Myxococcota</taxon>
        <taxon>Myxococcia</taxon>
        <taxon>Myxococcales</taxon>
        <taxon>Cystobacterineae</taxon>
        <taxon>Myxococcaceae</taxon>
        <taxon>Corallococcus</taxon>
    </lineage>
</organism>
<evidence type="ECO:0000256" key="1">
    <source>
        <dbReference type="ARBA" id="ARBA00006821"/>
    </source>
</evidence>
<feature type="active site" description="Proton donor" evidence="3">
    <location>
        <position position="395"/>
    </location>
</feature>
<keyword evidence="2 4" id="KW-0119">Carbohydrate metabolism</keyword>
<dbReference type="InterPro" id="IPR004300">
    <property type="entry name" value="Glyco_hydro_57_N"/>
</dbReference>
<keyword evidence="8" id="KW-1185">Reference proteome</keyword>
<proteinExistence type="inferred from homology"/>
<dbReference type="InterPro" id="IPR040042">
    <property type="entry name" value="Branching_enz_MT3115-like"/>
</dbReference>
<gene>
    <name evidence="7" type="ORF">D7X12_07745</name>
</gene>
<dbReference type="GO" id="GO:0030979">
    <property type="term" value="P:alpha-glucan biosynthetic process"/>
    <property type="evidence" value="ECO:0007669"/>
    <property type="project" value="InterPro"/>
</dbReference>
<dbReference type="Pfam" id="PF03065">
    <property type="entry name" value="Glyco_hydro_57"/>
    <property type="match status" value="1"/>
</dbReference>
<dbReference type="PANTHER" id="PTHR41695">
    <property type="entry name" value="1,4-ALPHA-GLUCAN BRANCHING ENZYME RV3031-RELATED"/>
    <property type="match status" value="1"/>
</dbReference>
<name>A0A3A8NMB1_9BACT</name>
<evidence type="ECO:0000259" key="6">
    <source>
        <dbReference type="Pfam" id="PF03065"/>
    </source>
</evidence>
<evidence type="ECO:0000256" key="3">
    <source>
        <dbReference type="PIRSR" id="PIRSR640042-1"/>
    </source>
</evidence>
<reference evidence="8" key="1">
    <citation type="submission" date="2018-09" db="EMBL/GenBank/DDBJ databases">
        <authorList>
            <person name="Livingstone P.G."/>
            <person name="Whitworth D.E."/>
        </authorList>
    </citation>
    <scope>NUCLEOTIDE SEQUENCE [LARGE SCALE GENOMIC DNA]</scope>
    <source>
        <strain evidence="8">CA040B</strain>
    </source>
</reference>
<evidence type="ECO:0000313" key="7">
    <source>
        <dbReference type="EMBL" id="RKH45536.1"/>
    </source>
</evidence>
<accession>A0A3A8NMB1</accession>
<dbReference type="GO" id="GO:0005576">
    <property type="term" value="C:extracellular region"/>
    <property type="evidence" value="ECO:0007669"/>
    <property type="project" value="TreeGrafter"/>
</dbReference>
<feature type="compositionally biased region" description="Pro residues" evidence="5">
    <location>
        <begin position="16"/>
        <end position="25"/>
    </location>
</feature>
<evidence type="ECO:0000256" key="5">
    <source>
        <dbReference type="SAM" id="MobiDB-lite"/>
    </source>
</evidence>
<evidence type="ECO:0000256" key="4">
    <source>
        <dbReference type="RuleBase" id="RU361196"/>
    </source>
</evidence>